<evidence type="ECO:0000313" key="3">
    <source>
        <dbReference type="Proteomes" id="UP001202328"/>
    </source>
</evidence>
<gene>
    <name evidence="2" type="ORF">MKW98_019575</name>
</gene>
<comment type="caution">
    <text evidence="2">The sequence shown here is derived from an EMBL/GenBank/DDBJ whole genome shotgun (WGS) entry which is preliminary data.</text>
</comment>
<dbReference type="EMBL" id="JAJJMB010012638">
    <property type="protein sequence ID" value="KAI3875002.1"/>
    <property type="molecule type" value="Genomic_DNA"/>
</dbReference>
<evidence type="ECO:0000256" key="1">
    <source>
        <dbReference type="SAM" id="MobiDB-lite"/>
    </source>
</evidence>
<reference evidence="2" key="1">
    <citation type="submission" date="2022-04" db="EMBL/GenBank/DDBJ databases">
        <title>A functionally conserved STORR gene fusion in Papaver species that diverged 16.8 million years ago.</title>
        <authorList>
            <person name="Catania T."/>
        </authorList>
    </citation>
    <scope>NUCLEOTIDE SEQUENCE</scope>
    <source>
        <strain evidence="2">S-188037</strain>
    </source>
</reference>
<organism evidence="2 3">
    <name type="scientific">Papaver atlanticum</name>
    <dbReference type="NCBI Taxonomy" id="357466"/>
    <lineage>
        <taxon>Eukaryota</taxon>
        <taxon>Viridiplantae</taxon>
        <taxon>Streptophyta</taxon>
        <taxon>Embryophyta</taxon>
        <taxon>Tracheophyta</taxon>
        <taxon>Spermatophyta</taxon>
        <taxon>Magnoliopsida</taxon>
        <taxon>Ranunculales</taxon>
        <taxon>Papaveraceae</taxon>
        <taxon>Papaveroideae</taxon>
        <taxon>Papaver</taxon>
    </lineage>
</organism>
<dbReference type="AlphaFoldDB" id="A0AAD4XBI5"/>
<evidence type="ECO:0000313" key="2">
    <source>
        <dbReference type="EMBL" id="KAI3875002.1"/>
    </source>
</evidence>
<accession>A0AAD4XBI5</accession>
<keyword evidence="3" id="KW-1185">Reference proteome</keyword>
<protein>
    <submittedName>
        <fullName evidence="2">Uncharacterized protein</fullName>
    </submittedName>
</protein>
<dbReference type="Proteomes" id="UP001202328">
    <property type="component" value="Unassembled WGS sequence"/>
</dbReference>
<feature type="non-terminal residue" evidence="2">
    <location>
        <position position="57"/>
    </location>
</feature>
<name>A0AAD4XBI5_9MAGN</name>
<sequence length="57" mass="6774">MAKMGKKDRPKVDNRIPPGDEEIKPDDFPQELKSILWEDAFGLEYYNESWLMDMVKK</sequence>
<feature type="region of interest" description="Disordered" evidence="1">
    <location>
        <begin position="1"/>
        <end position="27"/>
    </location>
</feature>
<proteinExistence type="predicted"/>
<feature type="compositionally biased region" description="Basic and acidic residues" evidence="1">
    <location>
        <begin position="1"/>
        <end position="14"/>
    </location>
</feature>